<evidence type="ECO:0000256" key="6">
    <source>
        <dbReference type="ARBA" id="ARBA00023136"/>
    </source>
</evidence>
<evidence type="ECO:0000259" key="11">
    <source>
        <dbReference type="Pfam" id="PF07715"/>
    </source>
</evidence>
<dbReference type="Gene3D" id="2.40.170.20">
    <property type="entry name" value="TonB-dependent receptor, beta-barrel domain"/>
    <property type="match status" value="1"/>
</dbReference>
<dbReference type="InterPro" id="IPR037066">
    <property type="entry name" value="Plug_dom_sf"/>
</dbReference>
<dbReference type="SUPFAM" id="SSF49452">
    <property type="entry name" value="Starch-binding domain-like"/>
    <property type="match status" value="1"/>
</dbReference>
<sequence>MRLLLTFILVIGSLQLTLAQTYSISGTISNANSKQPVPLAEVLLTNNGSITKADARGNYTISGLASGTYTLTAYSLGLGSATQQVTISNANVTLHFDLKPLEGKLSEVKVKGEREKTFGITRLNSVEGAAIYEGKKSEVVVLNDITANKATNNSRQVFAKVAGLNIWESDGAGLQLGIGGRGLSPNRTSNFNTRQNGYDISADALGYPESYYTPPTEALDRIEVVRGAASLQYGTQFGGMINFVMKEGPEDKPFELTSRQTVGSWGFLNTFNSIGGSKGKFHYYGYYQYKRGDGWRDNSEFNAHTAFSSIHYKPNDRLEIGFDYTYMDYLAQQPGGLTDAAFKQDARQSVRERNWFKVNWNLLALTLDYRLSERTKLNVRNFGLVAQRDALGYLEKINRPDPMEERLLLQDKFRNFGNETRLIHRYDLLGSFSTLLVGTRYYHGFTDQKQGYGSAGSDADFRYYPDNGNPDISDYDYPSRNLSVFAENIFNITPKLSITPGVRYEWIKTKAEGRYDVISKDQAGNILYEERIPESRTNTRGLVLFGLGVSYKQTDHLEVYGNYSQNYRAINFNDMRIVNSNIQVDPYLQDEKGYSTDLGVRGGIADVINFDFSIFNLMYDNRIGLKSEKDTVMYRTYLLRQNIGKARNRGIETFAEVDILKLIYGKQHRTGLSAFSNLTLVDTRYTSPNKAIDGNKVELAPAFIAKTGLSFRQKNFKLSYQYAYTSSQYTDAENTGSNPGDIDLTAVFGEIPAYWVMDLSGSYTYKRLTLESGINNLTDNRYFTRRATAYPGPGIIPSDARNYYVTLQFKL</sequence>
<evidence type="ECO:0000313" key="12">
    <source>
        <dbReference type="EMBL" id="MFD2245914.1"/>
    </source>
</evidence>
<dbReference type="InterPro" id="IPR039426">
    <property type="entry name" value="TonB-dep_rcpt-like"/>
</dbReference>
<dbReference type="PROSITE" id="PS52016">
    <property type="entry name" value="TONB_DEPENDENT_REC_3"/>
    <property type="match status" value="1"/>
</dbReference>
<comment type="similarity">
    <text evidence="8 9">Belongs to the TonB-dependent receptor family.</text>
</comment>
<feature type="domain" description="TonB-dependent receptor-like beta-barrel" evidence="10">
    <location>
        <begin position="314"/>
        <end position="777"/>
    </location>
</feature>
<keyword evidence="4 8" id="KW-0812">Transmembrane</keyword>
<evidence type="ECO:0000259" key="10">
    <source>
        <dbReference type="Pfam" id="PF00593"/>
    </source>
</evidence>
<dbReference type="PANTHER" id="PTHR30442">
    <property type="entry name" value="IRON III DICITRATE TRANSPORT PROTEIN FECA"/>
    <property type="match status" value="1"/>
</dbReference>
<feature type="domain" description="TonB-dependent receptor plug" evidence="11">
    <location>
        <begin position="140"/>
        <end position="236"/>
    </location>
</feature>
<comment type="subcellular location">
    <subcellularLocation>
        <location evidence="1 8">Cell outer membrane</location>
        <topology evidence="1 8">Multi-pass membrane protein</topology>
    </subcellularLocation>
</comment>
<evidence type="ECO:0000256" key="4">
    <source>
        <dbReference type="ARBA" id="ARBA00022692"/>
    </source>
</evidence>
<evidence type="ECO:0000256" key="8">
    <source>
        <dbReference type="PROSITE-ProRule" id="PRU01360"/>
    </source>
</evidence>
<dbReference type="CDD" id="cd01347">
    <property type="entry name" value="ligand_gated_channel"/>
    <property type="match status" value="1"/>
</dbReference>
<keyword evidence="13" id="KW-1185">Reference proteome</keyword>
<keyword evidence="3 8" id="KW-1134">Transmembrane beta strand</keyword>
<protein>
    <submittedName>
        <fullName evidence="12">TonB-dependent receptor domain-containing protein</fullName>
    </submittedName>
</protein>
<evidence type="ECO:0000256" key="3">
    <source>
        <dbReference type="ARBA" id="ARBA00022452"/>
    </source>
</evidence>
<name>A0ABW5CVQ4_9BACT</name>
<organism evidence="12 13">
    <name type="scientific">Pontibacter ruber</name>
    <dbReference type="NCBI Taxonomy" id="1343895"/>
    <lineage>
        <taxon>Bacteria</taxon>
        <taxon>Pseudomonadati</taxon>
        <taxon>Bacteroidota</taxon>
        <taxon>Cytophagia</taxon>
        <taxon>Cytophagales</taxon>
        <taxon>Hymenobacteraceae</taxon>
        <taxon>Pontibacter</taxon>
    </lineage>
</organism>
<keyword evidence="7 8" id="KW-0998">Cell outer membrane</keyword>
<dbReference type="RefSeq" id="WP_250427559.1">
    <property type="nucleotide sequence ID" value="NZ_JALPRR010000001.1"/>
</dbReference>
<keyword evidence="6 8" id="KW-0472">Membrane</keyword>
<comment type="caution">
    <text evidence="12">The sequence shown here is derived from an EMBL/GenBank/DDBJ whole genome shotgun (WGS) entry which is preliminary data.</text>
</comment>
<evidence type="ECO:0000256" key="7">
    <source>
        <dbReference type="ARBA" id="ARBA00023237"/>
    </source>
</evidence>
<keyword evidence="2 8" id="KW-0813">Transport</keyword>
<dbReference type="EMBL" id="JBHUIM010000001">
    <property type="protein sequence ID" value="MFD2245914.1"/>
    <property type="molecule type" value="Genomic_DNA"/>
</dbReference>
<evidence type="ECO:0000256" key="9">
    <source>
        <dbReference type="RuleBase" id="RU003357"/>
    </source>
</evidence>
<dbReference type="InterPro" id="IPR013784">
    <property type="entry name" value="Carb-bd-like_fold"/>
</dbReference>
<gene>
    <name evidence="12" type="ORF">ACFSKP_06580</name>
</gene>
<dbReference type="Pfam" id="PF00593">
    <property type="entry name" value="TonB_dep_Rec_b-barrel"/>
    <property type="match status" value="1"/>
</dbReference>
<evidence type="ECO:0000313" key="13">
    <source>
        <dbReference type="Proteomes" id="UP001597374"/>
    </source>
</evidence>
<dbReference type="InterPro" id="IPR036942">
    <property type="entry name" value="Beta-barrel_TonB_sf"/>
</dbReference>
<dbReference type="InterPro" id="IPR000531">
    <property type="entry name" value="Beta-barrel_TonB"/>
</dbReference>
<evidence type="ECO:0000256" key="2">
    <source>
        <dbReference type="ARBA" id="ARBA00022448"/>
    </source>
</evidence>
<evidence type="ECO:0000256" key="1">
    <source>
        <dbReference type="ARBA" id="ARBA00004571"/>
    </source>
</evidence>
<dbReference type="Proteomes" id="UP001597374">
    <property type="component" value="Unassembled WGS sequence"/>
</dbReference>
<evidence type="ECO:0000256" key="5">
    <source>
        <dbReference type="ARBA" id="ARBA00023077"/>
    </source>
</evidence>
<dbReference type="Gene3D" id="2.170.130.10">
    <property type="entry name" value="TonB-dependent receptor, plug domain"/>
    <property type="match status" value="1"/>
</dbReference>
<dbReference type="SUPFAM" id="SSF56935">
    <property type="entry name" value="Porins"/>
    <property type="match status" value="1"/>
</dbReference>
<accession>A0ABW5CVQ4</accession>
<proteinExistence type="inferred from homology"/>
<reference evidence="13" key="1">
    <citation type="journal article" date="2019" name="Int. J. Syst. Evol. Microbiol.">
        <title>The Global Catalogue of Microorganisms (GCM) 10K type strain sequencing project: providing services to taxonomists for standard genome sequencing and annotation.</title>
        <authorList>
            <consortium name="The Broad Institute Genomics Platform"/>
            <consortium name="The Broad Institute Genome Sequencing Center for Infectious Disease"/>
            <person name="Wu L."/>
            <person name="Ma J."/>
        </authorList>
    </citation>
    <scope>NUCLEOTIDE SEQUENCE [LARGE SCALE GENOMIC DNA]</scope>
    <source>
        <strain evidence="13">CGMCC 4.1782</strain>
    </source>
</reference>
<dbReference type="Gene3D" id="2.60.40.1120">
    <property type="entry name" value="Carboxypeptidase-like, regulatory domain"/>
    <property type="match status" value="1"/>
</dbReference>
<dbReference type="Pfam" id="PF13715">
    <property type="entry name" value="CarbopepD_reg_2"/>
    <property type="match status" value="1"/>
</dbReference>
<dbReference type="PANTHER" id="PTHR30442:SF0">
    <property type="entry name" value="FE(3+) DICITRATE TRANSPORT PROTEIN FECA"/>
    <property type="match status" value="1"/>
</dbReference>
<keyword evidence="12" id="KW-0675">Receptor</keyword>
<dbReference type="Pfam" id="PF07715">
    <property type="entry name" value="Plug"/>
    <property type="match status" value="1"/>
</dbReference>
<keyword evidence="5 9" id="KW-0798">TonB box</keyword>
<dbReference type="InterPro" id="IPR012910">
    <property type="entry name" value="Plug_dom"/>
</dbReference>